<dbReference type="EnsemblPlants" id="KQK87109">
    <property type="protein sequence ID" value="KQK87109"/>
    <property type="gene ID" value="SETIT_040583mg"/>
</dbReference>
<evidence type="ECO:0000313" key="1">
    <source>
        <dbReference type="EnsemblPlants" id="KQK87109"/>
    </source>
</evidence>
<sequence length="47" mass="5640">MVKNQFCIVRLLTCKNEIREYSSTVLYLSDFFPTRTTFIAYLCCFFL</sequence>
<dbReference type="InParanoid" id="K4ANT6"/>
<evidence type="ECO:0000313" key="2">
    <source>
        <dbReference type="Proteomes" id="UP000004995"/>
    </source>
</evidence>
<protein>
    <submittedName>
        <fullName evidence="1">Uncharacterized protein</fullName>
    </submittedName>
</protein>
<name>K4ANT6_SETIT</name>
<reference evidence="1" key="2">
    <citation type="submission" date="2018-08" db="UniProtKB">
        <authorList>
            <consortium name="EnsemblPlants"/>
        </authorList>
    </citation>
    <scope>IDENTIFICATION</scope>
    <source>
        <strain evidence="1">Yugu1</strain>
    </source>
</reference>
<reference evidence="2" key="1">
    <citation type="journal article" date="2012" name="Nat. Biotechnol.">
        <title>Reference genome sequence of the model plant Setaria.</title>
        <authorList>
            <person name="Bennetzen J.L."/>
            <person name="Schmutz J."/>
            <person name="Wang H."/>
            <person name="Percifield R."/>
            <person name="Hawkins J."/>
            <person name="Pontaroli A.C."/>
            <person name="Estep M."/>
            <person name="Feng L."/>
            <person name="Vaughn J.N."/>
            <person name="Grimwood J."/>
            <person name="Jenkins J."/>
            <person name="Barry K."/>
            <person name="Lindquist E."/>
            <person name="Hellsten U."/>
            <person name="Deshpande S."/>
            <person name="Wang X."/>
            <person name="Wu X."/>
            <person name="Mitros T."/>
            <person name="Triplett J."/>
            <person name="Yang X."/>
            <person name="Ye C.Y."/>
            <person name="Mauro-Herrera M."/>
            <person name="Wang L."/>
            <person name="Li P."/>
            <person name="Sharma M."/>
            <person name="Sharma R."/>
            <person name="Ronald P.C."/>
            <person name="Panaud O."/>
            <person name="Kellogg E.A."/>
            <person name="Brutnell T.P."/>
            <person name="Doust A.N."/>
            <person name="Tuskan G.A."/>
            <person name="Rokhsar D."/>
            <person name="Devos K.M."/>
        </authorList>
    </citation>
    <scope>NUCLEOTIDE SEQUENCE [LARGE SCALE GENOMIC DNA]</scope>
    <source>
        <strain evidence="2">cv. Yugu1</strain>
    </source>
</reference>
<dbReference type="HOGENOM" id="CLU_3176371_0_0_1"/>
<dbReference type="Gramene" id="KQK87109">
    <property type="protein sequence ID" value="KQK87109"/>
    <property type="gene ID" value="SETIT_040583mg"/>
</dbReference>
<keyword evidence="2" id="KW-1185">Reference proteome</keyword>
<dbReference type="EMBL" id="AGNK02005370">
    <property type="status" value="NOT_ANNOTATED_CDS"/>
    <property type="molecule type" value="Genomic_DNA"/>
</dbReference>
<dbReference type="Proteomes" id="UP000004995">
    <property type="component" value="Unassembled WGS sequence"/>
</dbReference>
<accession>K4ANT6</accession>
<organism evidence="1 2">
    <name type="scientific">Setaria italica</name>
    <name type="common">Foxtail millet</name>
    <name type="synonym">Panicum italicum</name>
    <dbReference type="NCBI Taxonomy" id="4555"/>
    <lineage>
        <taxon>Eukaryota</taxon>
        <taxon>Viridiplantae</taxon>
        <taxon>Streptophyta</taxon>
        <taxon>Embryophyta</taxon>
        <taxon>Tracheophyta</taxon>
        <taxon>Spermatophyta</taxon>
        <taxon>Magnoliopsida</taxon>
        <taxon>Liliopsida</taxon>
        <taxon>Poales</taxon>
        <taxon>Poaceae</taxon>
        <taxon>PACMAD clade</taxon>
        <taxon>Panicoideae</taxon>
        <taxon>Panicodae</taxon>
        <taxon>Paniceae</taxon>
        <taxon>Cenchrinae</taxon>
        <taxon>Setaria</taxon>
    </lineage>
</organism>
<proteinExistence type="predicted"/>
<dbReference type="AlphaFoldDB" id="K4ANT6"/>